<feature type="active site" evidence="9">
    <location>
        <position position="266"/>
    </location>
</feature>
<evidence type="ECO:0000256" key="5">
    <source>
        <dbReference type="ARBA" id="ARBA00022908"/>
    </source>
</evidence>
<comment type="function">
    <text evidence="9">Site-specific tyrosine recombinase, which acts by catalyzing the cutting and rejoining of the recombining DNA molecules. The XerC-XerD complex is essential to convert dimers of the bacterial chromosome into monomers to permit their segregation at cell division. It also contributes to the segregational stability of plasmids.</text>
</comment>
<dbReference type="GO" id="GO:0007059">
    <property type="term" value="P:chromosome segregation"/>
    <property type="evidence" value="ECO:0007669"/>
    <property type="project" value="UniProtKB-UniRule"/>
</dbReference>
<feature type="active site" evidence="9">
    <location>
        <position position="240"/>
    </location>
</feature>
<dbReference type="InterPro" id="IPR023009">
    <property type="entry name" value="Tyrosine_recombinase_XerC/XerD"/>
</dbReference>
<keyword evidence="6 9" id="KW-0238">DNA-binding</keyword>
<dbReference type="GO" id="GO:0005737">
    <property type="term" value="C:cytoplasm"/>
    <property type="evidence" value="ECO:0007669"/>
    <property type="project" value="UniProtKB-SubCell"/>
</dbReference>
<dbReference type="Pfam" id="PF02899">
    <property type="entry name" value="Phage_int_SAM_1"/>
    <property type="match status" value="1"/>
</dbReference>
<dbReference type="GO" id="GO:0051301">
    <property type="term" value="P:cell division"/>
    <property type="evidence" value="ECO:0007669"/>
    <property type="project" value="UniProtKB-KW"/>
</dbReference>
<dbReference type="GO" id="GO:0003677">
    <property type="term" value="F:DNA binding"/>
    <property type="evidence" value="ECO:0007669"/>
    <property type="project" value="UniProtKB-UniRule"/>
</dbReference>
<comment type="subunit">
    <text evidence="9">Forms a cyclic heterotetrameric complex composed of two molecules of XerC and two molecules of XerD.</text>
</comment>
<feature type="domain" description="Core-binding (CB)" evidence="11">
    <location>
        <begin position="1"/>
        <end position="84"/>
    </location>
</feature>
<dbReference type="InterPro" id="IPR011010">
    <property type="entry name" value="DNA_brk_join_enz"/>
</dbReference>
<evidence type="ECO:0000256" key="9">
    <source>
        <dbReference type="HAMAP-Rule" id="MF_01808"/>
    </source>
</evidence>
<keyword evidence="2 9" id="KW-0963">Cytoplasm</keyword>
<comment type="similarity">
    <text evidence="9">Belongs to the 'phage' integrase family. XerC subfamily.</text>
</comment>
<dbReference type="Gene3D" id="1.10.443.10">
    <property type="entry name" value="Intergrase catalytic core"/>
    <property type="match status" value="1"/>
</dbReference>
<comment type="subcellular location">
    <subcellularLocation>
        <location evidence="1 9">Cytoplasm</location>
    </subcellularLocation>
</comment>
<dbReference type="RefSeq" id="WP_104812754.1">
    <property type="nucleotide sequence ID" value="NZ_MQUB01000001.1"/>
</dbReference>
<reference evidence="12 13" key="1">
    <citation type="submission" date="2016-11" db="EMBL/GenBank/DDBJ databases">
        <title>Trade-off between light-utilization and light-protection in marine flavobacteria.</title>
        <authorList>
            <person name="Kumagai Y."/>
        </authorList>
    </citation>
    <scope>NUCLEOTIDE SEQUENCE [LARGE SCALE GENOMIC DNA]</scope>
    <source>
        <strain evidence="12 13">NBRC 107741</strain>
    </source>
</reference>
<feature type="active site" evidence="9">
    <location>
        <position position="146"/>
    </location>
</feature>
<dbReference type="InterPro" id="IPR004107">
    <property type="entry name" value="Integrase_SAM-like_N"/>
</dbReference>
<dbReference type="SUPFAM" id="SSF56349">
    <property type="entry name" value="DNA breaking-rejoining enzymes"/>
    <property type="match status" value="1"/>
</dbReference>
<keyword evidence="7 9" id="KW-0233">DNA recombination</keyword>
<feature type="active site" description="O-(3'-phospho-DNA)-tyrosine intermediate" evidence="9">
    <location>
        <position position="275"/>
    </location>
</feature>
<gene>
    <name evidence="9" type="primary">xerC</name>
    <name evidence="12" type="ORF">BST85_07895</name>
</gene>
<dbReference type="AlphaFoldDB" id="A0A2S7KQC6"/>
<sequence>MSQKAFIEFLDLEKNYSPHTVLAYRRDLELFSDFIQDTDPTLGLEKVNYSLIRNWIVHLVDSGISNRSINRKISSLKAYYRFLLKTGSIDQNPLARHKALKTAVKLQVPFSKEEMQEVMGLLNAEAGFKGTRNRLMVELFYATGMRRAELVNLQLRDISRDTKSIKVLGKRSKERIIPLLPAVFDSLNQYLKERSGLESIQDESYLFLSEKGRKIYESLVYRVINSYFSTTSEKVKRSPHILRHTFATHLLNEGADLNAVKELLGHASLASTQVYTHNSIAQLKSIHKKAHPRNSED</sequence>
<organism evidence="12 13">
    <name type="scientific">Aureitalea marina</name>
    <dbReference type="NCBI Taxonomy" id="930804"/>
    <lineage>
        <taxon>Bacteria</taxon>
        <taxon>Pseudomonadati</taxon>
        <taxon>Bacteroidota</taxon>
        <taxon>Flavobacteriia</taxon>
        <taxon>Flavobacteriales</taxon>
        <taxon>Flavobacteriaceae</taxon>
        <taxon>Aureitalea</taxon>
    </lineage>
</organism>
<dbReference type="InterPro" id="IPR044068">
    <property type="entry name" value="CB"/>
</dbReference>
<evidence type="ECO:0000256" key="7">
    <source>
        <dbReference type="ARBA" id="ARBA00023172"/>
    </source>
</evidence>
<evidence type="ECO:0000256" key="2">
    <source>
        <dbReference type="ARBA" id="ARBA00022490"/>
    </source>
</evidence>
<keyword evidence="4 9" id="KW-0159">Chromosome partition</keyword>
<dbReference type="InterPro" id="IPR050090">
    <property type="entry name" value="Tyrosine_recombinase_XerCD"/>
</dbReference>
<dbReference type="Proteomes" id="UP000239800">
    <property type="component" value="Unassembled WGS sequence"/>
</dbReference>
<evidence type="ECO:0000256" key="3">
    <source>
        <dbReference type="ARBA" id="ARBA00022618"/>
    </source>
</evidence>
<protein>
    <recommendedName>
        <fullName evidence="9">Tyrosine recombinase XerC</fullName>
    </recommendedName>
</protein>
<dbReference type="InterPro" id="IPR013762">
    <property type="entry name" value="Integrase-like_cat_sf"/>
</dbReference>
<keyword evidence="5 9" id="KW-0229">DNA integration</keyword>
<evidence type="ECO:0000256" key="6">
    <source>
        <dbReference type="ARBA" id="ARBA00023125"/>
    </source>
</evidence>
<dbReference type="OrthoDB" id="9801717at2"/>
<feature type="active site" evidence="9">
    <location>
        <position position="170"/>
    </location>
</feature>
<keyword evidence="3 9" id="KW-0132">Cell division</keyword>
<evidence type="ECO:0000313" key="12">
    <source>
        <dbReference type="EMBL" id="PQB04825.1"/>
    </source>
</evidence>
<evidence type="ECO:0000256" key="4">
    <source>
        <dbReference type="ARBA" id="ARBA00022829"/>
    </source>
</evidence>
<evidence type="ECO:0000259" key="10">
    <source>
        <dbReference type="PROSITE" id="PS51898"/>
    </source>
</evidence>
<evidence type="ECO:0000259" key="11">
    <source>
        <dbReference type="PROSITE" id="PS51900"/>
    </source>
</evidence>
<dbReference type="PANTHER" id="PTHR30349">
    <property type="entry name" value="PHAGE INTEGRASE-RELATED"/>
    <property type="match status" value="1"/>
</dbReference>
<dbReference type="GO" id="GO:0006313">
    <property type="term" value="P:DNA transposition"/>
    <property type="evidence" value="ECO:0007669"/>
    <property type="project" value="UniProtKB-UniRule"/>
</dbReference>
<dbReference type="InterPro" id="IPR010998">
    <property type="entry name" value="Integrase_recombinase_N"/>
</dbReference>
<evidence type="ECO:0000256" key="1">
    <source>
        <dbReference type="ARBA" id="ARBA00004496"/>
    </source>
</evidence>
<feature type="domain" description="Tyr recombinase" evidence="10">
    <location>
        <begin position="105"/>
        <end position="288"/>
    </location>
</feature>
<keyword evidence="8 9" id="KW-0131">Cell cycle</keyword>
<evidence type="ECO:0000256" key="8">
    <source>
        <dbReference type="ARBA" id="ARBA00023306"/>
    </source>
</evidence>
<dbReference type="PANTHER" id="PTHR30349:SF77">
    <property type="entry name" value="TYROSINE RECOMBINASE XERC"/>
    <property type="match status" value="1"/>
</dbReference>
<dbReference type="HAMAP" id="MF_01808">
    <property type="entry name" value="Recomb_XerC_XerD"/>
    <property type="match status" value="1"/>
</dbReference>
<dbReference type="GO" id="GO:0009037">
    <property type="term" value="F:tyrosine-based site-specific recombinase activity"/>
    <property type="evidence" value="ECO:0007669"/>
    <property type="project" value="UniProtKB-UniRule"/>
</dbReference>
<dbReference type="InterPro" id="IPR002104">
    <property type="entry name" value="Integrase_catalytic"/>
</dbReference>
<keyword evidence="13" id="KW-1185">Reference proteome</keyword>
<dbReference type="PROSITE" id="PS51898">
    <property type="entry name" value="TYR_RECOMBINASE"/>
    <property type="match status" value="1"/>
</dbReference>
<evidence type="ECO:0000313" key="13">
    <source>
        <dbReference type="Proteomes" id="UP000239800"/>
    </source>
</evidence>
<dbReference type="Gene3D" id="1.10.150.130">
    <property type="match status" value="1"/>
</dbReference>
<dbReference type="EMBL" id="MQUB01000001">
    <property type="protein sequence ID" value="PQB04825.1"/>
    <property type="molecule type" value="Genomic_DNA"/>
</dbReference>
<proteinExistence type="inferred from homology"/>
<dbReference type="Pfam" id="PF00589">
    <property type="entry name" value="Phage_integrase"/>
    <property type="match status" value="1"/>
</dbReference>
<accession>A0A2S7KQC6</accession>
<comment type="caution">
    <text evidence="12">The sequence shown here is derived from an EMBL/GenBank/DDBJ whole genome shotgun (WGS) entry which is preliminary data.</text>
</comment>
<dbReference type="PROSITE" id="PS51900">
    <property type="entry name" value="CB"/>
    <property type="match status" value="1"/>
</dbReference>
<feature type="active site" evidence="9">
    <location>
        <position position="243"/>
    </location>
</feature>
<name>A0A2S7KQC6_9FLAO</name>